<dbReference type="STRING" id="1172194.WQQ_01760"/>
<comment type="caution">
    <text evidence="2">The sequence shown here is derived from an EMBL/GenBank/DDBJ whole genome shotgun (WGS) entry which is preliminary data.</text>
</comment>
<evidence type="ECO:0000259" key="1">
    <source>
        <dbReference type="Pfam" id="PF17131"/>
    </source>
</evidence>
<dbReference type="Gene3D" id="2.50.20.10">
    <property type="entry name" value="Lipoprotein localisation LolA/LolB/LppX"/>
    <property type="match status" value="1"/>
</dbReference>
<sequence length="72" mass="8408">MKIEFYDRKQSLLKTLVFEGYKQYSGKYWRADRLVMTNNQSGAVTTLIFNNYHFANGYNPRDFEQSSLGAGQ</sequence>
<dbReference type="Proteomes" id="UP000003704">
    <property type="component" value="Unassembled WGS sequence"/>
</dbReference>
<feature type="domain" description="Uncharacterized protein TP-0789" evidence="1">
    <location>
        <begin position="1"/>
        <end position="68"/>
    </location>
</feature>
<dbReference type="EMBL" id="AKGD01000001">
    <property type="protein sequence ID" value="EIT70039.1"/>
    <property type="molecule type" value="Genomic_DNA"/>
</dbReference>
<reference evidence="2 4" key="1">
    <citation type="journal article" date="2012" name="J. Bacteriol.">
        <title>Genome Sequence of n-Alkane-Degrading Hydrocarboniphaga effusa Strain AP103T (ATCC BAA-332T).</title>
        <authorList>
            <person name="Chang H.K."/>
            <person name="Zylstra G.J."/>
            <person name="Chae J.C."/>
        </authorList>
    </citation>
    <scope>NUCLEOTIDE SEQUENCE [LARGE SCALE GENOMIC DNA]</scope>
    <source>
        <strain evidence="2 4">AP103</strain>
    </source>
</reference>
<evidence type="ECO:0000313" key="3">
    <source>
        <dbReference type="EMBL" id="EIT70226.1"/>
    </source>
</evidence>
<name>I7ZDU9_9GAMM</name>
<organism evidence="2 4">
    <name type="scientific">Hydrocarboniphaga effusa AP103</name>
    <dbReference type="NCBI Taxonomy" id="1172194"/>
    <lineage>
        <taxon>Bacteria</taxon>
        <taxon>Pseudomonadati</taxon>
        <taxon>Pseudomonadota</taxon>
        <taxon>Gammaproteobacteria</taxon>
        <taxon>Nevskiales</taxon>
        <taxon>Nevskiaceae</taxon>
        <taxon>Hydrocarboniphaga</taxon>
    </lineage>
</organism>
<protein>
    <recommendedName>
        <fullName evidence="1">Uncharacterized protein TP-0789 domain-containing protein</fullName>
    </recommendedName>
</protein>
<proteinExistence type="predicted"/>
<keyword evidence="4" id="KW-1185">Reference proteome</keyword>
<dbReference type="InterPro" id="IPR033399">
    <property type="entry name" value="TP_0789-like"/>
</dbReference>
<dbReference type="Pfam" id="PF17131">
    <property type="entry name" value="LolA_like"/>
    <property type="match status" value="1"/>
</dbReference>
<gene>
    <name evidence="2" type="ORF">WQQ_01760</name>
    <name evidence="3" type="ORF">WQQ_03630</name>
</gene>
<evidence type="ECO:0000313" key="4">
    <source>
        <dbReference type="Proteomes" id="UP000003704"/>
    </source>
</evidence>
<dbReference type="AlphaFoldDB" id="I7ZDU9"/>
<accession>I7ZDU9</accession>
<evidence type="ECO:0000313" key="2">
    <source>
        <dbReference type="EMBL" id="EIT70039.1"/>
    </source>
</evidence>
<reference evidence="2" key="2">
    <citation type="submission" date="2012-05" db="EMBL/GenBank/DDBJ databases">
        <authorList>
            <person name="Park J.-H."/>
            <person name="Zylstra G.J."/>
            <person name="Chae J.-C."/>
        </authorList>
    </citation>
    <scope>NUCLEOTIDE SEQUENCE</scope>
    <source>
        <strain evidence="2">AP103</strain>
    </source>
</reference>
<dbReference type="EMBL" id="AKGD01000001">
    <property type="protein sequence ID" value="EIT70226.1"/>
    <property type="molecule type" value="Genomic_DNA"/>
</dbReference>